<evidence type="ECO:0000256" key="1">
    <source>
        <dbReference type="ARBA" id="ARBA00001782"/>
    </source>
</evidence>
<feature type="binding site" evidence="8">
    <location>
        <begin position="176"/>
        <end position="178"/>
    </location>
    <ligand>
        <name>substrate</name>
    </ligand>
</feature>
<dbReference type="GO" id="GO:0034700">
    <property type="term" value="F:allulose 6-phosphate 3-epimerase activity"/>
    <property type="evidence" value="ECO:0007669"/>
    <property type="project" value="UniProtKB-UniRule"/>
</dbReference>
<evidence type="ECO:0000256" key="3">
    <source>
        <dbReference type="ARBA" id="ARBA00001941"/>
    </source>
</evidence>
<dbReference type="RefSeq" id="WP_094155311.1">
    <property type="nucleotide sequence ID" value="NZ_CP020028.1"/>
</dbReference>
<dbReference type="UniPathway" id="UPA00361"/>
<comment type="function">
    <text evidence="8">Catalyzes the reversible epimerization of D-allulose 6-phosphate to D-fructose 6-phosphate. Can also catalyze with lower efficiency the reversible epimerization of D-ribulose 5-phosphate to D-xylulose 5-phosphate.</text>
</comment>
<evidence type="ECO:0000256" key="5">
    <source>
        <dbReference type="ARBA" id="ARBA00001954"/>
    </source>
</evidence>
<feature type="binding site" evidence="8">
    <location>
        <position position="35"/>
    </location>
    <ligand>
        <name>a divalent metal cation</name>
        <dbReference type="ChEBI" id="CHEBI:60240"/>
    </ligand>
</feature>
<dbReference type="GO" id="GO:0006098">
    <property type="term" value="P:pentose-phosphate shunt"/>
    <property type="evidence" value="ECO:0007669"/>
    <property type="project" value="UniProtKB-UniRule"/>
</dbReference>
<comment type="cofactor">
    <cofactor evidence="2">
        <name>Mn(2+)</name>
        <dbReference type="ChEBI" id="CHEBI:29035"/>
    </cofactor>
</comment>
<evidence type="ECO:0000256" key="6">
    <source>
        <dbReference type="ARBA" id="ARBA00022723"/>
    </source>
</evidence>
<comment type="cofactor">
    <cofactor evidence="3">
        <name>Co(2+)</name>
        <dbReference type="ChEBI" id="CHEBI:48828"/>
    </cofactor>
</comment>
<evidence type="ECO:0000256" key="8">
    <source>
        <dbReference type="HAMAP-Rule" id="MF_02226"/>
    </source>
</evidence>
<organism evidence="9 10">
    <name type="scientific">Paenibacillus kribbensis</name>
    <dbReference type="NCBI Taxonomy" id="172713"/>
    <lineage>
        <taxon>Bacteria</taxon>
        <taxon>Bacillati</taxon>
        <taxon>Bacillota</taxon>
        <taxon>Bacilli</taxon>
        <taxon>Bacillales</taxon>
        <taxon>Paenibacillaceae</taxon>
        <taxon>Paenibacillus</taxon>
    </lineage>
</organism>
<gene>
    <name evidence="9" type="ORF">B4V02_14250</name>
</gene>
<comment type="cofactor">
    <cofactor evidence="8">
        <name>a divalent metal cation</name>
        <dbReference type="ChEBI" id="CHEBI:60240"/>
    </cofactor>
</comment>
<keyword evidence="7 8" id="KW-0413">Isomerase</keyword>
<evidence type="ECO:0000313" key="10">
    <source>
        <dbReference type="Proteomes" id="UP000214666"/>
    </source>
</evidence>
<dbReference type="NCBIfam" id="NF007266">
    <property type="entry name" value="PRK09722.1"/>
    <property type="match status" value="1"/>
</dbReference>
<dbReference type="KEGG" id="pkb:B4V02_14250"/>
<accession>A0A222WNN1</accession>
<dbReference type="EMBL" id="CP020028">
    <property type="protein sequence ID" value="ASR47755.1"/>
    <property type="molecule type" value="Genomic_DNA"/>
</dbReference>
<feature type="active site" description="Proton acceptor" evidence="8">
    <location>
        <position position="35"/>
    </location>
</feature>
<dbReference type="CDD" id="cd00429">
    <property type="entry name" value="RPE"/>
    <property type="match status" value="1"/>
</dbReference>
<evidence type="ECO:0000256" key="4">
    <source>
        <dbReference type="ARBA" id="ARBA00001947"/>
    </source>
</evidence>
<dbReference type="FunFam" id="3.20.20.70:FF:000004">
    <property type="entry name" value="Ribulose-phosphate 3-epimerase"/>
    <property type="match status" value="1"/>
</dbReference>
<dbReference type="InterPro" id="IPR026019">
    <property type="entry name" value="Ribul_P_3_epim"/>
</dbReference>
<keyword evidence="10" id="KW-1185">Reference proteome</keyword>
<dbReference type="SUPFAM" id="SSF51366">
    <property type="entry name" value="Ribulose-phoshate binding barrel"/>
    <property type="match status" value="1"/>
</dbReference>
<feature type="binding site" evidence="8">
    <location>
        <position position="66"/>
    </location>
    <ligand>
        <name>substrate</name>
    </ligand>
</feature>
<evidence type="ECO:0000256" key="2">
    <source>
        <dbReference type="ARBA" id="ARBA00001936"/>
    </source>
</evidence>
<dbReference type="Gene3D" id="3.20.20.70">
    <property type="entry name" value="Aldolase class I"/>
    <property type="match status" value="1"/>
</dbReference>
<evidence type="ECO:0000256" key="7">
    <source>
        <dbReference type="ARBA" id="ARBA00023235"/>
    </source>
</evidence>
<dbReference type="OrthoDB" id="1645589at2"/>
<proteinExistence type="inferred from homology"/>
<keyword evidence="6 8" id="KW-0479">Metal-binding</keyword>
<feature type="binding site" evidence="8">
    <location>
        <position position="66"/>
    </location>
    <ligand>
        <name>a divalent metal cation</name>
        <dbReference type="ChEBI" id="CHEBI:60240"/>
    </ligand>
</feature>
<dbReference type="PROSITE" id="PS01085">
    <property type="entry name" value="RIBUL_P_3_EPIMER_1"/>
    <property type="match status" value="1"/>
</dbReference>
<dbReference type="EC" id="5.1.3.-" evidence="8"/>
<dbReference type="AlphaFoldDB" id="A0A222WNN1"/>
<feature type="binding site" evidence="8">
    <location>
        <position position="176"/>
    </location>
    <ligand>
        <name>a divalent metal cation</name>
        <dbReference type="ChEBI" id="CHEBI:60240"/>
    </ligand>
</feature>
<dbReference type="InterPro" id="IPR043677">
    <property type="entry name" value="AlluloseP_3_epimer_AlsE"/>
</dbReference>
<protein>
    <recommendedName>
        <fullName evidence="8">Putative D-allulose-6-phosphate 3-epimerase</fullName>
        <ecNumber evidence="8">5.1.3.-</ecNumber>
    </recommendedName>
</protein>
<evidence type="ECO:0000313" key="9">
    <source>
        <dbReference type="EMBL" id="ASR47755.1"/>
    </source>
</evidence>
<dbReference type="STRING" id="172713.GCA_001705305_01610"/>
<comment type="cofactor">
    <cofactor evidence="4">
        <name>Zn(2+)</name>
        <dbReference type="ChEBI" id="CHEBI:29105"/>
    </cofactor>
</comment>
<reference evidence="9 10" key="1">
    <citation type="submission" date="2017-03" db="EMBL/GenBank/DDBJ databases">
        <title>Complete genome sequence of Paenibacillus Kribbensis producing bioflocculants.</title>
        <authorList>
            <person name="Lee H.-G."/>
            <person name="Oh H.-M."/>
        </authorList>
    </citation>
    <scope>NUCLEOTIDE SEQUENCE [LARGE SCALE GENOMIC DNA]</scope>
    <source>
        <strain evidence="9 10">AM49</strain>
    </source>
</reference>
<comment type="catalytic activity">
    <reaction evidence="1">
        <text>D-ribulose 5-phosphate = D-xylulose 5-phosphate</text>
        <dbReference type="Rhea" id="RHEA:13677"/>
        <dbReference type="ChEBI" id="CHEBI:57737"/>
        <dbReference type="ChEBI" id="CHEBI:58121"/>
        <dbReference type="EC" id="5.1.3.1"/>
    </reaction>
</comment>
<comment type="catalytic activity">
    <reaction evidence="8">
        <text>D-allulose 6-phosphate = keto-D-fructose 6-phosphate</text>
        <dbReference type="Rhea" id="RHEA:28426"/>
        <dbReference type="ChEBI" id="CHEBI:57579"/>
        <dbReference type="ChEBI" id="CHEBI:61519"/>
    </reaction>
</comment>
<dbReference type="Pfam" id="PF00834">
    <property type="entry name" value="Ribul_P_3_epim"/>
    <property type="match status" value="1"/>
</dbReference>
<dbReference type="GO" id="GO:0005737">
    <property type="term" value="C:cytoplasm"/>
    <property type="evidence" value="ECO:0007669"/>
    <property type="project" value="UniProtKB-ARBA"/>
</dbReference>
<dbReference type="NCBIfam" id="NF004076">
    <property type="entry name" value="PRK05581.1-4"/>
    <property type="match status" value="1"/>
</dbReference>
<comment type="pathway">
    <text evidence="8">Carbohydrate degradation; D-allose degradation.</text>
</comment>
<comment type="cofactor">
    <cofactor evidence="5">
        <name>Fe(2+)</name>
        <dbReference type="ChEBI" id="CHEBI:29033"/>
    </cofactor>
</comment>
<dbReference type="InterPro" id="IPR011060">
    <property type="entry name" value="RibuloseP-bd_barrel"/>
</dbReference>
<dbReference type="GO" id="GO:0046872">
    <property type="term" value="F:metal ion binding"/>
    <property type="evidence" value="ECO:0007669"/>
    <property type="project" value="UniProtKB-UniRule"/>
</dbReference>
<dbReference type="GO" id="GO:0004750">
    <property type="term" value="F:D-ribulose-phosphate 3-epimerase activity"/>
    <property type="evidence" value="ECO:0007669"/>
    <property type="project" value="UniProtKB-UniRule"/>
</dbReference>
<dbReference type="InterPro" id="IPR000056">
    <property type="entry name" value="Ribul_P_3_epim-like"/>
</dbReference>
<dbReference type="PANTHER" id="PTHR11749">
    <property type="entry name" value="RIBULOSE-5-PHOSPHATE-3-EPIMERASE"/>
    <property type="match status" value="1"/>
</dbReference>
<keyword evidence="8" id="KW-0119">Carbohydrate metabolism</keyword>
<comment type="similarity">
    <text evidence="8">Belongs to the ribulose-phosphate 3-epimerase family. AlsE subfamily.</text>
</comment>
<dbReference type="InterPro" id="IPR013785">
    <property type="entry name" value="Aldolase_TIM"/>
</dbReference>
<dbReference type="HAMAP" id="MF_02226">
    <property type="entry name" value="AlluloseP_3_epimer"/>
    <property type="match status" value="1"/>
</dbReference>
<dbReference type="NCBIfam" id="TIGR01163">
    <property type="entry name" value="rpe"/>
    <property type="match status" value="1"/>
</dbReference>
<feature type="binding site" evidence="8">
    <location>
        <begin position="198"/>
        <end position="200"/>
    </location>
    <ligand>
        <name>substrate</name>
    </ligand>
</feature>
<feature type="binding site" evidence="8">
    <location>
        <position position="33"/>
    </location>
    <ligand>
        <name>a divalent metal cation</name>
        <dbReference type="ChEBI" id="CHEBI:60240"/>
    </ligand>
</feature>
<dbReference type="GO" id="GO:0019316">
    <property type="term" value="P:D-allose catabolic process"/>
    <property type="evidence" value="ECO:0007669"/>
    <property type="project" value="UniProtKB-UniRule"/>
</dbReference>
<dbReference type="Proteomes" id="UP000214666">
    <property type="component" value="Chromosome"/>
</dbReference>
<feature type="active site" description="Proton donor" evidence="8">
    <location>
        <position position="176"/>
    </location>
</feature>
<sequence length="228" mass="25885">MKKHLFSPSLMCMNLMDIENQLKVLNQRADMVHIDIMDGHYVKNITLSPYFMEQIRESLTIPMDVHLMVEKPSEFIKMIIDAGATYISPHAEVINSEAFRMIDTIKSAGCKAGIALNPATPLSHIQHYIHHLDKITFMSVDPGFAGQKFIPEVLDKIREARALKEKHGYNYLIEIDGSCNEKTFKILEEAGVEVFIVGTSGLFNLDSDLNKAWDQMMEHFNSQVNAEV</sequence>
<name>A0A222WNN1_9BACL</name>
<feature type="binding site" evidence="8">
    <location>
        <begin position="143"/>
        <end position="146"/>
    </location>
    <ligand>
        <name>substrate</name>
    </ligand>
</feature>